<evidence type="ECO:0000313" key="3">
    <source>
        <dbReference type="RefSeq" id="XP_020095063.1"/>
    </source>
</evidence>
<dbReference type="AlphaFoldDB" id="A0A6P5FNM2"/>
<dbReference type="PANTHER" id="PTHR46148">
    <property type="entry name" value="CHROMO DOMAIN-CONTAINING PROTEIN"/>
    <property type="match status" value="1"/>
</dbReference>
<name>A0A6P5FNM2_ANACO</name>
<feature type="domain" description="Tf2-1-like SH3-like" evidence="1">
    <location>
        <begin position="45"/>
        <end position="108"/>
    </location>
</feature>
<sequence>MLGPHVLREAEEKVHLARRRLLIAQSRQKSYANKRQRDLEFAVGGCVFLTVSSMRGVRGFGVRGKLSSRYIGPYEVLEWIGAVAYRLALPSKLADVHNAFHVSNLHKYIHDPEHALLFDPPELQEDMNYEEFHVSILA</sequence>
<reference evidence="2" key="1">
    <citation type="journal article" date="2015" name="Nat. Genet.">
        <title>The pineapple genome and the evolution of CAM photosynthesis.</title>
        <authorList>
            <person name="Ming R."/>
            <person name="VanBuren R."/>
            <person name="Wai C.M."/>
            <person name="Tang H."/>
            <person name="Schatz M.C."/>
            <person name="Bowers J.E."/>
            <person name="Lyons E."/>
            <person name="Wang M.L."/>
            <person name="Chen J."/>
            <person name="Biggers E."/>
            <person name="Zhang J."/>
            <person name="Huang L."/>
            <person name="Zhang L."/>
            <person name="Miao W."/>
            <person name="Zhang J."/>
            <person name="Ye Z."/>
            <person name="Miao C."/>
            <person name="Lin Z."/>
            <person name="Wang H."/>
            <person name="Zhou H."/>
            <person name="Yim W.C."/>
            <person name="Priest H.D."/>
            <person name="Zheng C."/>
            <person name="Woodhouse M."/>
            <person name="Edger P.P."/>
            <person name="Guyot R."/>
            <person name="Guo H.B."/>
            <person name="Guo H."/>
            <person name="Zheng G."/>
            <person name="Singh R."/>
            <person name="Sharma A."/>
            <person name="Min X."/>
            <person name="Zheng Y."/>
            <person name="Lee H."/>
            <person name="Gurtowski J."/>
            <person name="Sedlazeck F.J."/>
            <person name="Harkess A."/>
            <person name="McKain M.R."/>
            <person name="Liao Z."/>
            <person name="Fang J."/>
            <person name="Liu J."/>
            <person name="Zhang X."/>
            <person name="Zhang Q."/>
            <person name="Hu W."/>
            <person name="Qin Y."/>
            <person name="Wang K."/>
            <person name="Chen L.Y."/>
            <person name="Shirley N."/>
            <person name="Lin Y.R."/>
            <person name="Liu L.Y."/>
            <person name="Hernandez A.G."/>
            <person name="Wright C.L."/>
            <person name="Bulone V."/>
            <person name="Tuskan G.A."/>
            <person name="Heath K."/>
            <person name="Zee F."/>
            <person name="Moore P.H."/>
            <person name="Sunkar R."/>
            <person name="Leebens-Mack J.H."/>
            <person name="Mockler T."/>
            <person name="Bennetzen J.L."/>
            <person name="Freeling M."/>
            <person name="Sankoff D."/>
            <person name="Paterson A.H."/>
            <person name="Zhu X."/>
            <person name="Yang X."/>
            <person name="Smith J.A."/>
            <person name="Cushman J.C."/>
            <person name="Paull R.E."/>
            <person name="Yu Q."/>
        </authorList>
    </citation>
    <scope>NUCLEOTIDE SEQUENCE [LARGE SCALE GENOMIC DNA]</scope>
    <source>
        <strain evidence="2">cv. F153</strain>
    </source>
</reference>
<accession>A0A6P5FNM2</accession>
<dbReference type="Proteomes" id="UP000515123">
    <property type="component" value="Linkage group 9"/>
</dbReference>
<protein>
    <submittedName>
        <fullName evidence="3">Uncharacterized protein LOC109714762</fullName>
    </submittedName>
</protein>
<dbReference type="OrthoDB" id="1000448at2759"/>
<keyword evidence="2" id="KW-1185">Reference proteome</keyword>
<proteinExistence type="predicted"/>
<dbReference type="Pfam" id="PF24626">
    <property type="entry name" value="SH3_Tf2-1"/>
    <property type="match status" value="1"/>
</dbReference>
<dbReference type="InterPro" id="IPR056924">
    <property type="entry name" value="SH3_Tf2-1"/>
</dbReference>
<evidence type="ECO:0000313" key="2">
    <source>
        <dbReference type="Proteomes" id="UP000515123"/>
    </source>
</evidence>
<gene>
    <name evidence="3" type="primary">LOC109714762</name>
</gene>
<evidence type="ECO:0000259" key="1">
    <source>
        <dbReference type="Pfam" id="PF24626"/>
    </source>
</evidence>
<organism evidence="2 3">
    <name type="scientific">Ananas comosus</name>
    <name type="common">Pineapple</name>
    <name type="synonym">Ananas ananas</name>
    <dbReference type="NCBI Taxonomy" id="4615"/>
    <lineage>
        <taxon>Eukaryota</taxon>
        <taxon>Viridiplantae</taxon>
        <taxon>Streptophyta</taxon>
        <taxon>Embryophyta</taxon>
        <taxon>Tracheophyta</taxon>
        <taxon>Spermatophyta</taxon>
        <taxon>Magnoliopsida</taxon>
        <taxon>Liliopsida</taxon>
        <taxon>Poales</taxon>
        <taxon>Bromeliaceae</taxon>
        <taxon>Bromelioideae</taxon>
        <taxon>Ananas</taxon>
    </lineage>
</organism>
<reference evidence="3" key="2">
    <citation type="submission" date="2025-08" db="UniProtKB">
        <authorList>
            <consortium name="RefSeq"/>
        </authorList>
    </citation>
    <scope>IDENTIFICATION</scope>
    <source>
        <tissue evidence="3">Leaf</tissue>
    </source>
</reference>
<dbReference type="RefSeq" id="XP_020095063.1">
    <property type="nucleotide sequence ID" value="XM_020239474.1"/>
</dbReference>
<dbReference type="GeneID" id="109714762"/>
<dbReference type="PANTHER" id="PTHR46148:SF57">
    <property type="entry name" value="OS12G0499874 PROTEIN"/>
    <property type="match status" value="1"/>
</dbReference>